<dbReference type="GO" id="GO:0004735">
    <property type="term" value="F:pyrroline-5-carboxylate reductase activity"/>
    <property type="evidence" value="ECO:0007669"/>
    <property type="project" value="InterPro"/>
</dbReference>
<protein>
    <submittedName>
        <fullName evidence="5">Pyrroline-5-carboxylate reductase</fullName>
    </submittedName>
</protein>
<reference evidence="5 6" key="1">
    <citation type="submission" date="2018-07" db="EMBL/GenBank/DDBJ databases">
        <title>Dyella monticola sp. nov. and Dyella psychrodurans sp. nov. isolated from monsoon evergreen broad-leaved forest soil of Dinghu Mountain, China.</title>
        <authorList>
            <person name="Gao Z."/>
            <person name="Qiu L."/>
        </authorList>
    </citation>
    <scope>NUCLEOTIDE SEQUENCE [LARGE SCALE GENOMIC DNA]</scope>
    <source>
        <strain evidence="5 6">4G-K06</strain>
    </source>
</reference>
<proteinExistence type="inferred from homology"/>
<dbReference type="PIRSF" id="PIRSF000193">
    <property type="entry name" value="Pyrrol-5-carb_rd"/>
    <property type="match status" value="1"/>
</dbReference>
<comment type="caution">
    <text evidence="5">The sequence shown here is derived from an EMBL/GenBank/DDBJ whole genome shotgun (WGS) entry which is preliminary data.</text>
</comment>
<dbReference type="OrthoDB" id="8418678at2"/>
<keyword evidence="6" id="KW-1185">Reference proteome</keyword>
<dbReference type="PANTHER" id="PTHR11645:SF13">
    <property type="entry name" value="PYRROLINE-5-CARBOXYLATE REDUCTASE CATALYTIC N-TERMINAL DOMAIN-CONTAINING PROTEIN"/>
    <property type="match status" value="1"/>
</dbReference>
<comment type="similarity">
    <text evidence="1">Belongs to the pyrroline-5-carboxylate reductase family.</text>
</comment>
<dbReference type="InterPro" id="IPR008927">
    <property type="entry name" value="6-PGluconate_DH-like_C_sf"/>
</dbReference>
<dbReference type="InterPro" id="IPR036291">
    <property type="entry name" value="NAD(P)-bd_dom_sf"/>
</dbReference>
<evidence type="ECO:0000313" key="6">
    <source>
        <dbReference type="Proteomes" id="UP000254258"/>
    </source>
</evidence>
<evidence type="ECO:0000259" key="4">
    <source>
        <dbReference type="Pfam" id="PF03807"/>
    </source>
</evidence>
<dbReference type="SUPFAM" id="SSF48179">
    <property type="entry name" value="6-phosphogluconate dehydrogenase C-terminal domain-like"/>
    <property type="match status" value="1"/>
</dbReference>
<feature type="domain" description="Pyrroline-5-carboxylate reductase catalytic N-terminal" evidence="4">
    <location>
        <begin position="2"/>
        <end position="92"/>
    </location>
</feature>
<sequence>MLGVIGVGAIGAAIVAGLSEGCDAPAILLSPRNAKTVAELDATYPNVRVADSNQALVDQSDVVLLCVRPVDARRVMSDLTFRDQSLISVLAGVPIKALRELAPPVRDIVRAIPLPAVSARRGITPLYPATEPARSLFNRLGRVIEVADETVFDRYSAATATLAAHFLYMHQISNWLAAHGIAHTQAQHYVAAMFAELASSLKGRDPDFQELMHEHATPGGINELFCQVMGEEGAWKTVDAGLDRVWQALMDRQNGG</sequence>
<organism evidence="5 6">
    <name type="scientific">Dyella monticola</name>
    <dbReference type="NCBI Taxonomy" id="1927958"/>
    <lineage>
        <taxon>Bacteria</taxon>
        <taxon>Pseudomonadati</taxon>
        <taxon>Pseudomonadota</taxon>
        <taxon>Gammaproteobacteria</taxon>
        <taxon>Lysobacterales</taxon>
        <taxon>Rhodanobacteraceae</taxon>
        <taxon>Dyella</taxon>
    </lineage>
</organism>
<dbReference type="Gene3D" id="3.40.50.720">
    <property type="entry name" value="NAD(P)-binding Rossmann-like Domain"/>
    <property type="match status" value="1"/>
</dbReference>
<feature type="binding site" evidence="3">
    <location>
        <position position="53"/>
    </location>
    <ligand>
        <name>NADPH</name>
        <dbReference type="ChEBI" id="CHEBI:57783"/>
    </ligand>
</feature>
<evidence type="ECO:0000256" key="2">
    <source>
        <dbReference type="ARBA" id="ARBA00023002"/>
    </source>
</evidence>
<dbReference type="PANTHER" id="PTHR11645">
    <property type="entry name" value="PYRROLINE-5-CARBOXYLATE REDUCTASE"/>
    <property type="match status" value="1"/>
</dbReference>
<dbReference type="InterPro" id="IPR000304">
    <property type="entry name" value="Pyrroline-COOH_reductase"/>
</dbReference>
<dbReference type="Gene3D" id="1.10.3730.10">
    <property type="entry name" value="ProC C-terminal domain-like"/>
    <property type="match status" value="1"/>
</dbReference>
<dbReference type="InterPro" id="IPR028939">
    <property type="entry name" value="P5C_Rdtase_cat_N"/>
</dbReference>
<keyword evidence="3" id="KW-0521">NADP</keyword>
<dbReference type="GO" id="GO:0055129">
    <property type="term" value="P:L-proline biosynthetic process"/>
    <property type="evidence" value="ECO:0007669"/>
    <property type="project" value="TreeGrafter"/>
</dbReference>
<dbReference type="EMBL" id="QRBE01000011">
    <property type="protein sequence ID" value="RDS79700.1"/>
    <property type="molecule type" value="Genomic_DNA"/>
</dbReference>
<dbReference type="RefSeq" id="WP_115496705.1">
    <property type="nucleotide sequence ID" value="NZ_QRBE01000011.1"/>
</dbReference>
<evidence type="ECO:0000313" key="5">
    <source>
        <dbReference type="EMBL" id="RDS79700.1"/>
    </source>
</evidence>
<name>A0A370WUA9_9GAMM</name>
<gene>
    <name evidence="5" type="ORF">DWU98_16685</name>
</gene>
<accession>A0A370WUA9</accession>
<dbReference type="Pfam" id="PF03807">
    <property type="entry name" value="F420_oxidored"/>
    <property type="match status" value="1"/>
</dbReference>
<dbReference type="SUPFAM" id="SSF51735">
    <property type="entry name" value="NAD(P)-binding Rossmann-fold domains"/>
    <property type="match status" value="1"/>
</dbReference>
<evidence type="ECO:0000256" key="1">
    <source>
        <dbReference type="ARBA" id="ARBA00005525"/>
    </source>
</evidence>
<keyword evidence="2" id="KW-0560">Oxidoreductase</keyword>
<evidence type="ECO:0000256" key="3">
    <source>
        <dbReference type="PIRSR" id="PIRSR000193-1"/>
    </source>
</evidence>
<dbReference type="Proteomes" id="UP000254258">
    <property type="component" value="Unassembled WGS sequence"/>
</dbReference>
<dbReference type="AlphaFoldDB" id="A0A370WUA9"/>